<dbReference type="InterPro" id="IPR007197">
    <property type="entry name" value="rSAM"/>
</dbReference>
<keyword evidence="4 6" id="KW-0408">Iron</keyword>
<evidence type="ECO:0000313" key="8">
    <source>
        <dbReference type="EMBL" id="SCM71616.1"/>
    </source>
</evidence>
<proteinExistence type="predicted"/>
<accession>A0A212L280</accession>
<dbReference type="Pfam" id="PF04055">
    <property type="entry name" value="Radical_SAM"/>
    <property type="match status" value="1"/>
</dbReference>
<dbReference type="InterPro" id="IPR027596">
    <property type="entry name" value="AmmeMemoSam_rS"/>
</dbReference>
<dbReference type="PIRSF" id="PIRSF004869">
    <property type="entry name" value="PflX_prd"/>
    <property type="match status" value="1"/>
</dbReference>
<comment type="cofactor">
    <cofactor evidence="6">
        <name>[4Fe-4S] cluster</name>
        <dbReference type="ChEBI" id="CHEBI:49883"/>
    </cofactor>
    <text evidence="6">Binds 1 [4Fe-4S] cluster. The cluster is coordinated with 3 cysteines and an exchangeable S-adenosyl-L-methionine.</text>
</comment>
<dbReference type="InterPro" id="IPR006638">
    <property type="entry name" value="Elp3/MiaA/NifB-like_rSAM"/>
</dbReference>
<dbReference type="GO" id="GO:0046872">
    <property type="term" value="F:metal ion binding"/>
    <property type="evidence" value="ECO:0007669"/>
    <property type="project" value="UniProtKB-KW"/>
</dbReference>
<reference evidence="8" key="1">
    <citation type="submission" date="2016-08" db="EMBL/GenBank/DDBJ databases">
        <authorList>
            <person name="Seilhamer J.J."/>
        </authorList>
    </citation>
    <scope>NUCLEOTIDE SEQUENCE</scope>
    <source>
        <strain evidence="8">86-1</strain>
    </source>
</reference>
<protein>
    <submittedName>
        <fullName evidence="8">Radical SAM domain protein</fullName>
    </submittedName>
</protein>
<evidence type="ECO:0000259" key="7">
    <source>
        <dbReference type="PROSITE" id="PS51918"/>
    </source>
</evidence>
<dbReference type="GO" id="GO:0003824">
    <property type="term" value="F:catalytic activity"/>
    <property type="evidence" value="ECO:0007669"/>
    <property type="project" value="InterPro"/>
</dbReference>
<organism evidence="8">
    <name type="scientific">uncultured Desulfovibrio sp</name>
    <dbReference type="NCBI Taxonomy" id="167968"/>
    <lineage>
        <taxon>Bacteria</taxon>
        <taxon>Pseudomonadati</taxon>
        <taxon>Thermodesulfobacteriota</taxon>
        <taxon>Desulfovibrionia</taxon>
        <taxon>Desulfovibrionales</taxon>
        <taxon>Desulfovibrionaceae</taxon>
        <taxon>Desulfovibrio</taxon>
        <taxon>environmental samples</taxon>
    </lineage>
</organism>
<feature type="binding site" evidence="6">
    <location>
        <position position="91"/>
    </location>
    <ligand>
        <name>[4Fe-4S] cluster</name>
        <dbReference type="ChEBI" id="CHEBI:49883"/>
        <note>4Fe-4S-S-AdoMet</note>
    </ligand>
</feature>
<gene>
    <name evidence="8" type="ORF">KL86DES1_20082</name>
</gene>
<keyword evidence="1" id="KW-0004">4Fe-4S</keyword>
<keyword evidence="3 6" id="KW-0479">Metal-binding</keyword>
<dbReference type="InterPro" id="IPR058240">
    <property type="entry name" value="rSAM_sf"/>
</dbReference>
<dbReference type="PANTHER" id="PTHR30352">
    <property type="entry name" value="PYRUVATE FORMATE-LYASE-ACTIVATING ENZYME"/>
    <property type="match status" value="1"/>
</dbReference>
<evidence type="ECO:0000256" key="4">
    <source>
        <dbReference type="ARBA" id="ARBA00023004"/>
    </source>
</evidence>
<evidence type="ECO:0000256" key="1">
    <source>
        <dbReference type="ARBA" id="ARBA00022485"/>
    </source>
</evidence>
<dbReference type="SMART" id="SM00729">
    <property type="entry name" value="Elp3"/>
    <property type="match status" value="1"/>
</dbReference>
<feature type="binding site" evidence="6">
    <location>
        <position position="84"/>
    </location>
    <ligand>
        <name>[4Fe-4S] cluster</name>
        <dbReference type="ChEBI" id="CHEBI:49883"/>
        <note>4Fe-4S-S-AdoMet</note>
    </ligand>
</feature>
<dbReference type="InterPro" id="IPR013785">
    <property type="entry name" value="Aldolase_TIM"/>
</dbReference>
<dbReference type="GO" id="GO:0051539">
    <property type="term" value="F:4 iron, 4 sulfur cluster binding"/>
    <property type="evidence" value="ECO:0007669"/>
    <property type="project" value="UniProtKB-KW"/>
</dbReference>
<evidence type="ECO:0000256" key="6">
    <source>
        <dbReference type="PIRSR" id="PIRSR004869-50"/>
    </source>
</evidence>
<dbReference type="SFLD" id="SFLDS00029">
    <property type="entry name" value="Radical_SAM"/>
    <property type="match status" value="1"/>
</dbReference>
<dbReference type="InterPro" id="IPR034457">
    <property type="entry name" value="Organic_radical-activating"/>
</dbReference>
<evidence type="ECO:0000256" key="2">
    <source>
        <dbReference type="ARBA" id="ARBA00022691"/>
    </source>
</evidence>
<dbReference type="AlphaFoldDB" id="A0A212L280"/>
<dbReference type="InterPro" id="IPR016431">
    <property type="entry name" value="Pyrv-formate_lyase-activ_prd"/>
</dbReference>
<evidence type="ECO:0000256" key="5">
    <source>
        <dbReference type="ARBA" id="ARBA00023014"/>
    </source>
</evidence>
<keyword evidence="2 6" id="KW-0949">S-adenosyl-L-methionine</keyword>
<dbReference type="RefSeq" id="WP_179979822.1">
    <property type="nucleotide sequence ID" value="NZ_LT608333.1"/>
</dbReference>
<dbReference type="SFLD" id="SFLDG01101">
    <property type="entry name" value="Uncharacterised_Radical_SAM_Su"/>
    <property type="match status" value="1"/>
</dbReference>
<evidence type="ECO:0000256" key="3">
    <source>
        <dbReference type="ARBA" id="ARBA00022723"/>
    </source>
</evidence>
<dbReference type="PANTHER" id="PTHR30352:SF5">
    <property type="entry name" value="PYRUVATE FORMATE-LYASE 1-ACTIVATING ENZYME"/>
    <property type="match status" value="1"/>
</dbReference>
<dbReference type="NCBIfam" id="TIGR04337">
    <property type="entry name" value="AmmeMemoSam_rS"/>
    <property type="match status" value="1"/>
</dbReference>
<dbReference type="SUPFAM" id="SSF102114">
    <property type="entry name" value="Radical SAM enzymes"/>
    <property type="match status" value="1"/>
</dbReference>
<sequence>MQALLWHALDGAHKGSVQCDLCAHACRLKKGDKGLCGVRANSNGELVTLVGNVVTAVNMDPVEKKPLYHFLPGSRTFSIGSAGCNFFCKYCQNSSIAHIPPSGLVPGKRATPEDLIVLAQENHARSMAFTYNEPTVFFELVYETAGLATARDIRCLLVTNGYMSEECLRALSRRVCAVNVDLKSFRDSFYRQYCGARLQPVLDNLKAMRKLGWWLEVTTLVIPGVNDSAAELKEAAAFIHQELGAHTPWHLSAFHGAHQMADHPSTPLSKLEEAWSIGRQEGLNFVYIGNALSAMASNTFCPECGVLVIERQGYSVAMHMQAGAPGVCPSCHTTLPGVWI</sequence>
<dbReference type="EMBL" id="FMJC01000002">
    <property type="protein sequence ID" value="SCM71616.1"/>
    <property type="molecule type" value="Genomic_DNA"/>
</dbReference>
<keyword evidence="5 6" id="KW-0411">Iron-sulfur</keyword>
<dbReference type="CDD" id="cd01335">
    <property type="entry name" value="Radical_SAM"/>
    <property type="match status" value="1"/>
</dbReference>
<dbReference type="PROSITE" id="PS51918">
    <property type="entry name" value="RADICAL_SAM"/>
    <property type="match status" value="1"/>
</dbReference>
<feature type="domain" description="Radical SAM core" evidence="7">
    <location>
        <begin position="69"/>
        <end position="284"/>
    </location>
</feature>
<feature type="binding site" evidence="6">
    <location>
        <position position="88"/>
    </location>
    <ligand>
        <name>[4Fe-4S] cluster</name>
        <dbReference type="ChEBI" id="CHEBI:49883"/>
        <note>4Fe-4S-S-AdoMet</note>
    </ligand>
</feature>
<dbReference type="Gene3D" id="3.20.20.70">
    <property type="entry name" value="Aldolase class I"/>
    <property type="match status" value="1"/>
</dbReference>
<name>A0A212L280_9BACT</name>